<protein>
    <recommendedName>
        <fullName evidence="4">Integrating conjugative element protein</fullName>
    </recommendedName>
</protein>
<dbReference type="EMBL" id="BATL01000039">
    <property type="protein sequence ID" value="GAD76211.1"/>
    <property type="molecule type" value="Genomic_DNA"/>
</dbReference>
<evidence type="ECO:0000313" key="2">
    <source>
        <dbReference type="EMBL" id="GAD76211.1"/>
    </source>
</evidence>
<gene>
    <name evidence="2" type="ORF">VAZ01S_039_00360</name>
</gene>
<accession>U3A8E0</accession>
<name>U3A8E0_9VIBR</name>
<keyword evidence="1" id="KW-0732">Signal</keyword>
<dbReference type="InterPro" id="IPR022293">
    <property type="entry name" value="Integrating-conj_element"/>
</dbReference>
<evidence type="ECO:0008006" key="4">
    <source>
        <dbReference type="Google" id="ProtNLM"/>
    </source>
</evidence>
<dbReference type="STRING" id="1219077.VAZ01S_039_00360"/>
<comment type="caution">
    <text evidence="2">The sequence shown here is derived from an EMBL/GenBank/DDBJ whole genome shotgun (WGS) entry which is preliminary data.</text>
</comment>
<dbReference type="Proteomes" id="UP000016567">
    <property type="component" value="Unassembled WGS sequence"/>
</dbReference>
<feature type="chain" id="PRO_5004637569" description="Integrating conjugative element protein" evidence="1">
    <location>
        <begin position="19"/>
        <end position="227"/>
    </location>
</feature>
<feature type="signal peptide" evidence="1">
    <location>
        <begin position="1"/>
        <end position="18"/>
    </location>
</feature>
<evidence type="ECO:0000313" key="3">
    <source>
        <dbReference type="Proteomes" id="UP000016567"/>
    </source>
</evidence>
<dbReference type="eggNOG" id="COG0695">
    <property type="taxonomic scope" value="Bacteria"/>
</dbReference>
<organism evidence="2 3">
    <name type="scientific">Vibrio azureus NBRC 104587</name>
    <dbReference type="NCBI Taxonomy" id="1219077"/>
    <lineage>
        <taxon>Bacteria</taxon>
        <taxon>Pseudomonadati</taxon>
        <taxon>Pseudomonadota</taxon>
        <taxon>Gammaproteobacteria</taxon>
        <taxon>Vibrionales</taxon>
        <taxon>Vibrionaceae</taxon>
        <taxon>Vibrio</taxon>
    </lineage>
</organism>
<evidence type="ECO:0000256" key="1">
    <source>
        <dbReference type="SAM" id="SignalP"/>
    </source>
</evidence>
<proteinExistence type="predicted"/>
<dbReference type="AlphaFoldDB" id="U3A8E0"/>
<reference evidence="2 3" key="1">
    <citation type="submission" date="2013-09" db="EMBL/GenBank/DDBJ databases">
        <title>Whole genome shotgun sequence of Vibrio azureus NBRC 104587.</title>
        <authorList>
            <person name="Isaki S."/>
            <person name="Hosoyama A."/>
            <person name="Numata M."/>
            <person name="Hashimoto M."/>
            <person name="Hosoyama Y."/>
            <person name="Tsuchikane K."/>
            <person name="Noguchi M."/>
            <person name="Hirakata S."/>
            <person name="Ichikawa N."/>
            <person name="Ohji S."/>
            <person name="Yamazoe A."/>
            <person name="Fujita N."/>
        </authorList>
    </citation>
    <scope>NUCLEOTIDE SEQUENCE [LARGE SCALE GENOMIC DNA]</scope>
    <source>
        <strain evidence="2 3">NBRC 104587</strain>
    </source>
</reference>
<dbReference type="NCBIfam" id="TIGR03759">
    <property type="entry name" value="conj_TIGR03759"/>
    <property type="match status" value="1"/>
</dbReference>
<keyword evidence="3" id="KW-1185">Reference proteome</keyword>
<sequence>MKRLLFLTLLLPSLGSHAIETPHTKTQSVASTTQSISHLHRGAQYWGLNQVQWQRYQALMNNPLTYDMQDHTPLEVLTRFARDEQERDKLAEKLVEFEKTRTESLLALDKAYQRAWKRLYPNLKPISHQPQRVVLFVRADCGEACFDALKTWRTKGASVDVYLVGQGQDAELQNWAAKAGVRHSDVNRQVITLNHDNRGLWFELAKGRPVPIAFSKQENGQWLHVQP</sequence>
<dbReference type="RefSeq" id="WP_021709961.1">
    <property type="nucleotide sequence ID" value="NZ_BAOB01000300.1"/>
</dbReference>
<dbReference type="OrthoDB" id="8442378at2"/>